<dbReference type="CDD" id="cd06912">
    <property type="entry name" value="GT_MraY_like"/>
    <property type="match status" value="1"/>
</dbReference>
<dbReference type="OrthoDB" id="9783652at2"/>
<feature type="transmembrane region" description="Helical" evidence="8">
    <location>
        <begin position="186"/>
        <end position="204"/>
    </location>
</feature>
<evidence type="ECO:0000256" key="3">
    <source>
        <dbReference type="ARBA" id="ARBA00022679"/>
    </source>
</evidence>
<dbReference type="EMBL" id="FWXJ01000008">
    <property type="protein sequence ID" value="SMC56953.1"/>
    <property type="molecule type" value="Genomic_DNA"/>
</dbReference>
<reference evidence="9 10" key="1">
    <citation type="submission" date="2017-04" db="EMBL/GenBank/DDBJ databases">
        <authorList>
            <person name="Afonso C.L."/>
            <person name="Miller P.J."/>
            <person name="Scott M.A."/>
            <person name="Spackman E."/>
            <person name="Goraichik I."/>
            <person name="Dimitrov K.M."/>
            <person name="Suarez D.L."/>
            <person name="Swayne D.E."/>
        </authorList>
    </citation>
    <scope>NUCLEOTIDE SEQUENCE [LARGE SCALE GENOMIC DNA]</scope>
    <source>
        <strain evidence="9 10">VK13</strain>
    </source>
</reference>
<feature type="binding site" evidence="7">
    <location>
        <position position="215"/>
    </location>
    <ligand>
        <name>Mg(2+)</name>
        <dbReference type="ChEBI" id="CHEBI:18420"/>
    </ligand>
</feature>
<keyword evidence="3 9" id="KW-0808">Transferase</keyword>
<evidence type="ECO:0000256" key="4">
    <source>
        <dbReference type="ARBA" id="ARBA00022692"/>
    </source>
</evidence>
<comment type="cofactor">
    <cofactor evidence="7">
        <name>Mg(2+)</name>
        <dbReference type="ChEBI" id="CHEBI:18420"/>
    </cofactor>
</comment>
<keyword evidence="10" id="KW-1185">Reference proteome</keyword>
<dbReference type="GO" id="GO:0071555">
    <property type="term" value="P:cell wall organization"/>
    <property type="evidence" value="ECO:0007669"/>
    <property type="project" value="TreeGrafter"/>
</dbReference>
<keyword evidence="7" id="KW-0460">Magnesium</keyword>
<accession>A0A1W2A8Q0</accession>
<keyword evidence="6 8" id="KW-0472">Membrane</keyword>
<organism evidence="9 10">
    <name type="scientific">Polynucleobacter kasalickyi</name>
    <dbReference type="NCBI Taxonomy" id="1938817"/>
    <lineage>
        <taxon>Bacteria</taxon>
        <taxon>Pseudomonadati</taxon>
        <taxon>Pseudomonadota</taxon>
        <taxon>Betaproteobacteria</taxon>
        <taxon>Burkholderiales</taxon>
        <taxon>Burkholderiaceae</taxon>
        <taxon>Polynucleobacter</taxon>
    </lineage>
</organism>
<dbReference type="PANTHER" id="PTHR22926">
    <property type="entry name" value="PHOSPHO-N-ACETYLMURAMOYL-PENTAPEPTIDE-TRANSFERASE"/>
    <property type="match status" value="1"/>
</dbReference>
<feature type="transmembrane region" description="Helical" evidence="8">
    <location>
        <begin position="47"/>
        <end position="66"/>
    </location>
</feature>
<feature type="transmembrane region" description="Helical" evidence="8">
    <location>
        <begin position="335"/>
        <end position="353"/>
    </location>
</feature>
<feature type="transmembrane region" description="Helical" evidence="8">
    <location>
        <begin position="72"/>
        <end position="90"/>
    </location>
</feature>
<evidence type="ECO:0000313" key="9">
    <source>
        <dbReference type="EMBL" id="SMC56953.1"/>
    </source>
</evidence>
<dbReference type="Proteomes" id="UP000192708">
    <property type="component" value="Unassembled WGS sequence"/>
</dbReference>
<feature type="transmembrane region" description="Helical" evidence="8">
    <location>
        <begin position="239"/>
        <end position="260"/>
    </location>
</feature>
<keyword evidence="2" id="KW-1003">Cell membrane</keyword>
<feature type="transmembrane region" description="Helical" evidence="8">
    <location>
        <begin position="97"/>
        <end position="117"/>
    </location>
</feature>
<feature type="transmembrane region" description="Helical" evidence="8">
    <location>
        <begin position="163"/>
        <end position="180"/>
    </location>
</feature>
<sequence>MYYMLSVLLISYIVTMLVVKCANWHIHFTTDQDHGPQKLHSGSVARIGGLGIFLSVMLVLLVKLLFDQPANYSFLIFFISTMPCFFIGLFEDITKKVGVRLRLIFTAISAGIGIYLLNGFIHSVELPILDALLKLQWFAYLFTIFAITGISNAYNIIDGLNGLAGMTGIFSLMGIYYVAYVFGDNYIMFIAQLLIASILGFLAFNYPKGKIFLGDAGAYLVGFCSGFLSVLLVDRHTEISPWFALLLNFYPIFETLYSIFRRKFLSKKDSTAPDAEHFHSLVYFWLKNQYGNNTARDHQEVLWVNNAKASILLWVLPILCAIPAALFFYDSMILKVFIGIFAVTYILAYRVLIKKNAASTVIEMMDDVAMS</sequence>
<dbReference type="PANTHER" id="PTHR22926:SF3">
    <property type="entry name" value="UNDECAPRENYL-PHOSPHATE ALPHA-N-ACETYLGLUCOSAMINYL 1-PHOSPHATE TRANSFERASE"/>
    <property type="match status" value="1"/>
</dbReference>
<protein>
    <submittedName>
        <fullName evidence="9">UDP-N-acetylmuramyl pentapeptide phosphotransferase/UDP-N-acetylglucosamine-1-phosphate transferase</fullName>
    </submittedName>
</protein>
<dbReference type="AlphaFoldDB" id="A0A1W2A8Q0"/>
<dbReference type="Pfam" id="PF00953">
    <property type="entry name" value="Glycos_transf_4"/>
    <property type="match status" value="1"/>
</dbReference>
<keyword evidence="7" id="KW-0479">Metal-binding</keyword>
<feature type="transmembrane region" description="Helical" evidence="8">
    <location>
        <begin position="6"/>
        <end position="26"/>
    </location>
</feature>
<proteinExistence type="predicted"/>
<comment type="subcellular location">
    <subcellularLocation>
        <location evidence="1">Cell membrane</location>
        <topology evidence="1">Multi-pass membrane protein</topology>
    </subcellularLocation>
</comment>
<dbReference type="GO" id="GO:0009103">
    <property type="term" value="P:lipopolysaccharide biosynthetic process"/>
    <property type="evidence" value="ECO:0007669"/>
    <property type="project" value="TreeGrafter"/>
</dbReference>
<feature type="transmembrane region" description="Helical" evidence="8">
    <location>
        <begin position="137"/>
        <end position="156"/>
    </location>
</feature>
<dbReference type="RefSeq" id="WP_084283681.1">
    <property type="nucleotide sequence ID" value="NZ_FWXJ01000008.1"/>
</dbReference>
<evidence type="ECO:0000313" key="10">
    <source>
        <dbReference type="Proteomes" id="UP000192708"/>
    </source>
</evidence>
<dbReference type="STRING" id="1938817.SAMN06296008_10825"/>
<evidence type="ECO:0000256" key="2">
    <source>
        <dbReference type="ARBA" id="ARBA00022475"/>
    </source>
</evidence>
<keyword evidence="5 8" id="KW-1133">Transmembrane helix</keyword>
<dbReference type="InterPro" id="IPR000715">
    <property type="entry name" value="Glycosyl_transferase_4"/>
</dbReference>
<name>A0A1W2A8Q0_9BURK</name>
<evidence type="ECO:0000256" key="6">
    <source>
        <dbReference type="ARBA" id="ARBA00023136"/>
    </source>
</evidence>
<keyword evidence="4 8" id="KW-0812">Transmembrane</keyword>
<feature type="binding site" evidence="7">
    <location>
        <position position="155"/>
    </location>
    <ligand>
        <name>Mg(2+)</name>
        <dbReference type="ChEBI" id="CHEBI:18420"/>
    </ligand>
</feature>
<dbReference type="GO" id="GO:0044038">
    <property type="term" value="P:cell wall macromolecule biosynthetic process"/>
    <property type="evidence" value="ECO:0007669"/>
    <property type="project" value="TreeGrafter"/>
</dbReference>
<evidence type="ECO:0000256" key="1">
    <source>
        <dbReference type="ARBA" id="ARBA00004651"/>
    </source>
</evidence>
<evidence type="ECO:0000256" key="7">
    <source>
        <dbReference type="PIRSR" id="PIRSR600715-1"/>
    </source>
</evidence>
<feature type="transmembrane region" description="Helical" evidence="8">
    <location>
        <begin position="311"/>
        <end position="329"/>
    </location>
</feature>
<evidence type="ECO:0000256" key="5">
    <source>
        <dbReference type="ARBA" id="ARBA00022989"/>
    </source>
</evidence>
<dbReference type="GO" id="GO:0016780">
    <property type="term" value="F:phosphotransferase activity, for other substituted phosphate groups"/>
    <property type="evidence" value="ECO:0007669"/>
    <property type="project" value="InterPro"/>
</dbReference>
<dbReference type="GO" id="GO:0046872">
    <property type="term" value="F:metal ion binding"/>
    <property type="evidence" value="ECO:0007669"/>
    <property type="project" value="UniProtKB-KW"/>
</dbReference>
<feature type="transmembrane region" description="Helical" evidence="8">
    <location>
        <begin position="216"/>
        <end position="233"/>
    </location>
</feature>
<evidence type="ECO:0000256" key="8">
    <source>
        <dbReference type="SAM" id="Phobius"/>
    </source>
</evidence>
<gene>
    <name evidence="9" type="ORF">SAMN06296008_10825</name>
</gene>
<dbReference type="GO" id="GO:0005886">
    <property type="term" value="C:plasma membrane"/>
    <property type="evidence" value="ECO:0007669"/>
    <property type="project" value="UniProtKB-SubCell"/>
</dbReference>